<evidence type="ECO:0000313" key="13">
    <source>
        <dbReference type="EMBL" id="KAK7266761.1"/>
    </source>
</evidence>
<dbReference type="AlphaFoldDB" id="A0AAN9F1X3"/>
<keyword evidence="14" id="KW-1185">Reference proteome</keyword>
<feature type="coiled-coil region" evidence="10">
    <location>
        <begin position="467"/>
        <end position="522"/>
    </location>
</feature>
<dbReference type="InterPro" id="IPR040221">
    <property type="entry name" value="CDCA7/CDA7L"/>
</dbReference>
<keyword evidence="4" id="KW-1017">Isopeptide bond</keyword>
<dbReference type="GO" id="GO:0005634">
    <property type="term" value="C:nucleus"/>
    <property type="evidence" value="ECO:0007669"/>
    <property type="project" value="UniProtKB-SubCell"/>
</dbReference>
<dbReference type="InterPro" id="IPR018501">
    <property type="entry name" value="DDT_dom"/>
</dbReference>
<dbReference type="Pfam" id="PF10497">
    <property type="entry name" value="zf-4CXXC_R1"/>
    <property type="match status" value="1"/>
</dbReference>
<evidence type="ECO:0000256" key="2">
    <source>
        <dbReference type="ARBA" id="ARBA00004496"/>
    </source>
</evidence>
<dbReference type="GO" id="GO:0005737">
    <property type="term" value="C:cytoplasm"/>
    <property type="evidence" value="ECO:0007669"/>
    <property type="project" value="UniProtKB-SubCell"/>
</dbReference>
<dbReference type="GO" id="GO:0006355">
    <property type="term" value="P:regulation of DNA-templated transcription"/>
    <property type="evidence" value="ECO:0007669"/>
    <property type="project" value="InterPro"/>
</dbReference>
<evidence type="ECO:0000313" key="14">
    <source>
        <dbReference type="Proteomes" id="UP001372338"/>
    </source>
</evidence>
<keyword evidence="9" id="KW-0539">Nucleus</keyword>
<evidence type="ECO:0000259" key="12">
    <source>
        <dbReference type="PROSITE" id="PS50827"/>
    </source>
</evidence>
<dbReference type="Proteomes" id="UP001372338">
    <property type="component" value="Unassembled WGS sequence"/>
</dbReference>
<dbReference type="PANTHER" id="PTHR31169:SF8">
    <property type="entry name" value="ZINC-FINGER DOMAIN OF MONOAMINE-OXIDASE A REPRESSOR R1 PROTEIN"/>
    <property type="match status" value="1"/>
</dbReference>
<reference evidence="13 14" key="1">
    <citation type="submission" date="2024-01" db="EMBL/GenBank/DDBJ databases">
        <title>The genomes of 5 underutilized Papilionoideae crops provide insights into root nodulation and disease resistanc.</title>
        <authorList>
            <person name="Yuan L."/>
        </authorList>
    </citation>
    <scope>NUCLEOTIDE SEQUENCE [LARGE SCALE GENOMIC DNA]</scope>
    <source>
        <strain evidence="13">ZHUSHIDOU_FW_LH</strain>
        <tissue evidence="13">Leaf</tissue>
    </source>
</reference>
<sequence>MSMELSSAQQNLEIATEVTGRKKRTTNPGIRVVGNRVYDSATGKTCHQVTGSNPDNGLFLRRCRQKTTDLSASCKNVINGKLCTKRFCQKCLFNRYGEEVEQVELLSDWSCPKCRDKCNCSCCRKKNGKPPTGQLAKKAKASGFKSVDELLLIVDNDSDSPMEEATLEKVGLEIIQSVEAEKENPLDGNNGFKLDTLKNEKKSPKISKKTKREGLMEISNGNSVDDASESRSQKKSKIYYKVPEEESKRKANDGNKLPKEVSEKKVKIARNNDTVGENDAPKNWAANDFAVIAKREKIEEVPLPPGTTLKDILDIELVPEDIGSALQFLEFCRVFGKALEVKKGEAEAILREMVRKQSLRRGENTLAVQFHIRLLTVILADSGIASPSLTTSNGKNSWLKALEELISESILLKEFPSDWLVEGMVGYHNLDLSKKLSLLNFLCDEALGTEKLRSYIDEQNLAFTEDIKDARSKVASAREKVKCLKHRLQDEIANAAISNLTLSEHEAQLSQIKSETAKAHAELLEAKGTVPQSKQSSDASRIDPLLMDDSGRIFWKLKSYTDKDDVLLQDIKINAVDGTATEEKWFVFDLEKKHEIDKYISSRKLKKLLKIVISSTVDNNLRHGD</sequence>
<protein>
    <recommendedName>
        <fullName evidence="12">DDT domain-containing protein</fullName>
    </recommendedName>
</protein>
<evidence type="ECO:0000256" key="10">
    <source>
        <dbReference type="SAM" id="Coils"/>
    </source>
</evidence>
<evidence type="ECO:0000256" key="11">
    <source>
        <dbReference type="SAM" id="MobiDB-lite"/>
    </source>
</evidence>
<evidence type="ECO:0000256" key="6">
    <source>
        <dbReference type="ARBA" id="ARBA00022843"/>
    </source>
</evidence>
<dbReference type="EMBL" id="JAYWIO010000004">
    <property type="protein sequence ID" value="KAK7266761.1"/>
    <property type="molecule type" value="Genomic_DNA"/>
</dbReference>
<comment type="subcellular location">
    <subcellularLocation>
        <location evidence="2">Cytoplasm</location>
    </subcellularLocation>
    <subcellularLocation>
        <location evidence="1">Nucleus</location>
    </subcellularLocation>
</comment>
<name>A0AAN9F1X3_CROPI</name>
<dbReference type="InterPro" id="IPR028942">
    <property type="entry name" value="WHIM1_dom"/>
</dbReference>
<proteinExistence type="predicted"/>
<evidence type="ECO:0000256" key="4">
    <source>
        <dbReference type="ARBA" id="ARBA00022499"/>
    </source>
</evidence>
<keyword evidence="10" id="KW-0175">Coiled coil</keyword>
<evidence type="ECO:0000256" key="8">
    <source>
        <dbReference type="ARBA" id="ARBA00023163"/>
    </source>
</evidence>
<keyword evidence="5" id="KW-0597">Phosphoprotein</keyword>
<dbReference type="InterPro" id="IPR018866">
    <property type="entry name" value="Znf-4CXXC_R1"/>
</dbReference>
<dbReference type="Pfam" id="PF15612">
    <property type="entry name" value="WHIM1"/>
    <property type="match status" value="1"/>
</dbReference>
<accession>A0AAN9F1X3</accession>
<dbReference type="PANTHER" id="PTHR31169">
    <property type="entry name" value="OS05G0300700 PROTEIN"/>
    <property type="match status" value="1"/>
</dbReference>
<keyword evidence="8" id="KW-0804">Transcription</keyword>
<dbReference type="SMART" id="SM00571">
    <property type="entry name" value="DDT"/>
    <property type="match status" value="1"/>
</dbReference>
<keyword evidence="6" id="KW-0832">Ubl conjugation</keyword>
<evidence type="ECO:0000256" key="1">
    <source>
        <dbReference type="ARBA" id="ARBA00004123"/>
    </source>
</evidence>
<keyword evidence="7" id="KW-0805">Transcription regulation</keyword>
<evidence type="ECO:0000256" key="7">
    <source>
        <dbReference type="ARBA" id="ARBA00023015"/>
    </source>
</evidence>
<comment type="caution">
    <text evidence="13">The sequence shown here is derived from an EMBL/GenBank/DDBJ whole genome shotgun (WGS) entry which is preliminary data.</text>
</comment>
<organism evidence="13 14">
    <name type="scientific">Crotalaria pallida</name>
    <name type="common">Smooth rattlebox</name>
    <name type="synonym">Crotalaria striata</name>
    <dbReference type="NCBI Taxonomy" id="3830"/>
    <lineage>
        <taxon>Eukaryota</taxon>
        <taxon>Viridiplantae</taxon>
        <taxon>Streptophyta</taxon>
        <taxon>Embryophyta</taxon>
        <taxon>Tracheophyta</taxon>
        <taxon>Spermatophyta</taxon>
        <taxon>Magnoliopsida</taxon>
        <taxon>eudicotyledons</taxon>
        <taxon>Gunneridae</taxon>
        <taxon>Pentapetalae</taxon>
        <taxon>rosids</taxon>
        <taxon>fabids</taxon>
        <taxon>Fabales</taxon>
        <taxon>Fabaceae</taxon>
        <taxon>Papilionoideae</taxon>
        <taxon>50 kb inversion clade</taxon>
        <taxon>genistoids sensu lato</taxon>
        <taxon>core genistoids</taxon>
        <taxon>Crotalarieae</taxon>
        <taxon>Crotalaria</taxon>
    </lineage>
</organism>
<dbReference type="PROSITE" id="PS50827">
    <property type="entry name" value="DDT"/>
    <property type="match status" value="1"/>
</dbReference>
<feature type="domain" description="DDT" evidence="12">
    <location>
        <begin position="319"/>
        <end position="384"/>
    </location>
</feature>
<feature type="region of interest" description="Disordered" evidence="11">
    <location>
        <begin position="186"/>
        <end position="237"/>
    </location>
</feature>
<evidence type="ECO:0000256" key="9">
    <source>
        <dbReference type="ARBA" id="ARBA00023242"/>
    </source>
</evidence>
<evidence type="ECO:0000256" key="3">
    <source>
        <dbReference type="ARBA" id="ARBA00022490"/>
    </source>
</evidence>
<evidence type="ECO:0000256" key="5">
    <source>
        <dbReference type="ARBA" id="ARBA00022553"/>
    </source>
</evidence>
<keyword evidence="3" id="KW-0963">Cytoplasm</keyword>
<gene>
    <name evidence="13" type="ORF">RIF29_19416</name>
</gene>